<dbReference type="EMBL" id="JABXXQ010000445">
    <property type="protein sequence ID" value="NVN31653.1"/>
    <property type="molecule type" value="Genomic_DNA"/>
</dbReference>
<dbReference type="SUPFAM" id="SSF56954">
    <property type="entry name" value="Outer membrane efflux proteins (OEP)"/>
    <property type="match status" value="1"/>
</dbReference>
<dbReference type="Pfam" id="PF02321">
    <property type="entry name" value="OEP"/>
    <property type="match status" value="2"/>
</dbReference>
<keyword evidence="4" id="KW-1134">Transmembrane beta strand</keyword>
<evidence type="ECO:0000313" key="8">
    <source>
        <dbReference type="EMBL" id="MBB3173492.1"/>
    </source>
</evidence>
<dbReference type="PANTHER" id="PTHR30026">
    <property type="entry name" value="OUTER MEMBRANE PROTEIN TOLC"/>
    <property type="match status" value="1"/>
</dbReference>
<reference evidence="8 10" key="2">
    <citation type="submission" date="2020-08" db="EMBL/GenBank/DDBJ databases">
        <title>Genomic Encyclopedia of Type Strains, Phase III (KMG-III): the genomes of soil and plant-associated and newly described type strains.</title>
        <authorList>
            <person name="Whitman W."/>
        </authorList>
    </citation>
    <scope>NUCLEOTIDE SEQUENCE [LARGE SCALE GENOMIC DNA]</scope>
    <source>
        <strain evidence="8 10">CECT 8088</strain>
    </source>
</reference>
<dbReference type="RefSeq" id="WP_176626102.1">
    <property type="nucleotide sequence ID" value="NZ_JABXXQ010000445.1"/>
</dbReference>
<dbReference type="EMBL" id="JACHXV010000004">
    <property type="protein sequence ID" value="MBB3173492.1"/>
    <property type="molecule type" value="Genomic_DNA"/>
</dbReference>
<proteinExistence type="inferred from homology"/>
<comment type="similarity">
    <text evidence="2">Belongs to the outer membrane factor (OMF) (TC 1.B.17) family.</text>
</comment>
<evidence type="ECO:0000256" key="6">
    <source>
        <dbReference type="ARBA" id="ARBA00023136"/>
    </source>
</evidence>
<dbReference type="GO" id="GO:0015288">
    <property type="term" value="F:porin activity"/>
    <property type="evidence" value="ECO:0007669"/>
    <property type="project" value="TreeGrafter"/>
</dbReference>
<dbReference type="GO" id="GO:1990281">
    <property type="term" value="C:efflux pump complex"/>
    <property type="evidence" value="ECO:0007669"/>
    <property type="project" value="TreeGrafter"/>
</dbReference>
<dbReference type="NCBIfam" id="TIGR01844">
    <property type="entry name" value="type_I_sec_TolC"/>
    <property type="match status" value="1"/>
</dbReference>
<evidence type="ECO:0000256" key="4">
    <source>
        <dbReference type="ARBA" id="ARBA00022452"/>
    </source>
</evidence>
<dbReference type="InterPro" id="IPR051906">
    <property type="entry name" value="TolC-like"/>
</dbReference>
<evidence type="ECO:0000256" key="2">
    <source>
        <dbReference type="ARBA" id="ARBA00007613"/>
    </source>
</evidence>
<comment type="caution">
    <text evidence="8">The sequence shown here is derived from an EMBL/GenBank/DDBJ whole genome shotgun (WGS) entry which is preliminary data.</text>
</comment>
<evidence type="ECO:0000313" key="9">
    <source>
        <dbReference type="EMBL" id="NVN31653.1"/>
    </source>
</evidence>
<name>A0A839V1M5_9PROT</name>
<dbReference type="PANTHER" id="PTHR30026:SF22">
    <property type="entry name" value="OUTER MEMBRANE EFFLUX PROTEIN"/>
    <property type="match status" value="1"/>
</dbReference>
<reference evidence="9 11" key="1">
    <citation type="submission" date="2020-06" db="EMBL/GenBank/DDBJ databases">
        <title>Description of novel acetic acid bacteria.</title>
        <authorList>
            <person name="Sombolestani A."/>
        </authorList>
    </citation>
    <scope>NUCLEOTIDE SEQUENCE [LARGE SCALE GENOMIC DNA]</scope>
    <source>
        <strain evidence="9 11">LMG 26838</strain>
    </source>
</reference>
<dbReference type="Gene3D" id="1.20.1600.10">
    <property type="entry name" value="Outer membrane efflux proteins (OEP)"/>
    <property type="match status" value="1"/>
</dbReference>
<keyword evidence="10" id="KW-1185">Reference proteome</keyword>
<evidence type="ECO:0000313" key="11">
    <source>
        <dbReference type="Proteomes" id="UP000565205"/>
    </source>
</evidence>
<dbReference type="Proteomes" id="UP000557688">
    <property type="component" value="Unassembled WGS sequence"/>
</dbReference>
<protein>
    <submittedName>
        <fullName evidence="8 9">Outer membrane protein</fullName>
    </submittedName>
</protein>
<keyword evidence="3" id="KW-0813">Transport</keyword>
<organism evidence="8 10">
    <name type="scientific">Endobacter medicaginis</name>
    <dbReference type="NCBI Taxonomy" id="1181271"/>
    <lineage>
        <taxon>Bacteria</taxon>
        <taxon>Pseudomonadati</taxon>
        <taxon>Pseudomonadota</taxon>
        <taxon>Alphaproteobacteria</taxon>
        <taxon>Acetobacterales</taxon>
        <taxon>Acetobacteraceae</taxon>
        <taxon>Endobacter</taxon>
    </lineage>
</organism>
<evidence type="ECO:0000313" key="10">
    <source>
        <dbReference type="Proteomes" id="UP000557688"/>
    </source>
</evidence>
<dbReference type="InterPro" id="IPR003423">
    <property type="entry name" value="OMP_efflux"/>
</dbReference>
<sequence>MGSHDISAAGAPLPLRRAGLAALLCAGTAFGGAGPACAQKYDGSGPPTLVPHTLQQAMAYAYLNNPTLKAERANLRSVDEDVPTALAGWRPTVSITASESYYDGNSHYTSRGVDAAGRPISQNTLLPLHAFGHSVSGTINQPLYSGGRTTATTHQAVNRVMSERATLLATEQQVMLNVVNSYISVVLDQQLVQLNTNNEKVLEEQVRATTDRFRVGEITRTDVAQAESALATARAQRQQSEGTLQTAIATYTQYVGAPPAPNLEPPQPLTLPVRTQKDAIALAGENNPNVVAALFAESAAKDQVDVAFAALMPKLSLQGQAYDTQNQGQAGYSSRGLAALVQLQVPIYQGGSEYAAVRQARQTAEQAHRQVDVQRREAVQQTVAAWQNLTAYRASIESSRAAIRAGVVALDGVERQAIVGTSTTLEVLQQQQTLLTAQVSLVQALSNMVYASYQAAQAAGRLTARDLHLNVPLYDDTAYYNAVKNRLWGTGDYALTQPGR</sequence>
<keyword evidence="7" id="KW-0998">Cell outer membrane</keyword>
<dbReference type="GO" id="GO:0015562">
    <property type="term" value="F:efflux transmembrane transporter activity"/>
    <property type="evidence" value="ECO:0007669"/>
    <property type="project" value="InterPro"/>
</dbReference>
<accession>A0A839V1M5</accession>
<dbReference type="Proteomes" id="UP000565205">
    <property type="component" value="Unassembled WGS sequence"/>
</dbReference>
<dbReference type="InterPro" id="IPR010130">
    <property type="entry name" value="T1SS_OMP_TolC"/>
</dbReference>
<evidence type="ECO:0000256" key="5">
    <source>
        <dbReference type="ARBA" id="ARBA00022692"/>
    </source>
</evidence>
<evidence type="ECO:0000256" key="7">
    <source>
        <dbReference type="ARBA" id="ARBA00023237"/>
    </source>
</evidence>
<keyword evidence="6" id="KW-0472">Membrane</keyword>
<comment type="subcellular location">
    <subcellularLocation>
        <location evidence="1">Cell outer membrane</location>
    </subcellularLocation>
</comment>
<evidence type="ECO:0000256" key="1">
    <source>
        <dbReference type="ARBA" id="ARBA00004442"/>
    </source>
</evidence>
<evidence type="ECO:0000256" key="3">
    <source>
        <dbReference type="ARBA" id="ARBA00022448"/>
    </source>
</evidence>
<dbReference type="AlphaFoldDB" id="A0A839V1M5"/>
<gene>
    <name evidence="8" type="ORF">FHR90_001315</name>
    <name evidence="9" type="ORF">HUK83_15095</name>
</gene>
<dbReference type="GO" id="GO:0009279">
    <property type="term" value="C:cell outer membrane"/>
    <property type="evidence" value="ECO:0007669"/>
    <property type="project" value="UniProtKB-SubCell"/>
</dbReference>
<keyword evidence="5" id="KW-0812">Transmembrane</keyword>